<proteinExistence type="predicted"/>
<dbReference type="Proteomes" id="UP000305451">
    <property type="component" value="Unassembled WGS sequence"/>
</dbReference>
<dbReference type="OrthoDB" id="3698573at2"/>
<dbReference type="InterPro" id="IPR050273">
    <property type="entry name" value="GppA/Ppx_hydrolase"/>
</dbReference>
<reference evidence="3 4" key="1">
    <citation type="journal article" date="2013" name="Int. J. Syst. Evol. Microbiol.">
        <title>Marinicauda pacifica gen. nov., sp. nov., a prosthecate alphaproteobacterium of the family Hyphomonadaceae isolated from deep seawater.</title>
        <authorList>
            <person name="Zhang X.Y."/>
            <person name="Li G.W."/>
            <person name="Wang C.S."/>
            <person name="Zhang Y.J."/>
            <person name="Xu X.W."/>
            <person name="Li H."/>
            <person name="Liu A."/>
            <person name="Liu C."/>
            <person name="Xie B.B."/>
            <person name="Qin Q.L."/>
            <person name="Xu Z."/>
            <person name="Chen X.L."/>
            <person name="Zhou B.C."/>
            <person name="Zhang Y.Z."/>
        </authorList>
    </citation>
    <scope>NUCLEOTIDE SEQUENCE [LARGE SCALE GENOMIC DNA]</scope>
    <source>
        <strain evidence="3 4">P-1 km-3</strain>
    </source>
</reference>
<dbReference type="Gene3D" id="1.10.3210.10">
    <property type="entry name" value="Hypothetical protein af1432"/>
    <property type="match status" value="1"/>
</dbReference>
<dbReference type="PANTHER" id="PTHR30005">
    <property type="entry name" value="EXOPOLYPHOSPHATASE"/>
    <property type="match status" value="1"/>
</dbReference>
<dbReference type="Gene3D" id="3.30.420.40">
    <property type="match status" value="1"/>
</dbReference>
<name>A0A4S2HF98_9PROT</name>
<dbReference type="EMBL" id="SRXV01000001">
    <property type="protein sequence ID" value="TGY94332.1"/>
    <property type="molecule type" value="Genomic_DNA"/>
</dbReference>
<evidence type="ECO:0000259" key="1">
    <source>
        <dbReference type="Pfam" id="PF02541"/>
    </source>
</evidence>
<dbReference type="AlphaFoldDB" id="A0A4S2HF98"/>
<dbReference type="Gene3D" id="3.30.420.150">
    <property type="entry name" value="Exopolyphosphatase. Domain 2"/>
    <property type="match status" value="1"/>
</dbReference>
<dbReference type="InterPro" id="IPR043129">
    <property type="entry name" value="ATPase_NBD"/>
</dbReference>
<keyword evidence="4" id="KW-1185">Reference proteome</keyword>
<feature type="domain" description="Exopolyphosphatase C-terminal" evidence="2">
    <location>
        <begin position="340"/>
        <end position="505"/>
    </location>
</feature>
<dbReference type="SUPFAM" id="SSF109604">
    <property type="entry name" value="HD-domain/PDEase-like"/>
    <property type="match status" value="1"/>
</dbReference>
<dbReference type="InterPro" id="IPR003695">
    <property type="entry name" value="Ppx_GppA_N"/>
</dbReference>
<protein>
    <submittedName>
        <fullName evidence="3">Ppx/GppA family phosphatase</fullName>
    </submittedName>
</protein>
<dbReference type="CDD" id="cd24052">
    <property type="entry name" value="ASKHA_NBD_HpPPX-GppA-like"/>
    <property type="match status" value="1"/>
</dbReference>
<dbReference type="Pfam" id="PF02541">
    <property type="entry name" value="Ppx-GppA"/>
    <property type="match status" value="1"/>
</dbReference>
<comment type="caution">
    <text evidence="3">The sequence shown here is derived from an EMBL/GenBank/DDBJ whole genome shotgun (WGS) entry which is preliminary data.</text>
</comment>
<dbReference type="SUPFAM" id="SSF53067">
    <property type="entry name" value="Actin-like ATPase domain"/>
    <property type="match status" value="2"/>
</dbReference>
<sequence length="507" mass="54609">MSTLAQADLPAADHAGSAARNIAVIDIGSNSIRMVLFRLEGRALFPMFNEKTMAGLGRGAGETGLLNPEGVAAAIRTLKRFRTLLDAKQVTERHAVATAAVRATTDGPAFVERVREECGLEIRVLSGEEEGRLSAAGVVAGMGDCDGVTGDLGGSSLELTRISGRELGPAISLQVGPLAMLKDNSDQEALRKAIDDALRNAEPVFQGSGPVFYAVGGAWRAFAHLAMAGEDHPLHVLHQFELSRDDVFKYADFAAAQSESSLSSTPGVSSKRAAMLPYAAQLLRRVMKLGKFERVVFSANGLREGVIYAAEPRLYLEGDPLFAAAEAMVSAVSPEPAFGVRLAEWIEPVFETEPEIFSRDRDRVVRAAAARLTDYGVRMHPDHRADLASNQVLFGPLSGISHRERAFLALAIHHRYQGKKPPGEESACRRLLDDEAEGAALRLGLALRLGAALSGRTVELLDHFRLERTPNELVLRVAKGMEDTAVERALHRLDQLAGVMDLKAAVL</sequence>
<gene>
    <name evidence="3" type="ORF">E5162_03395</name>
</gene>
<dbReference type="RefSeq" id="WP_135943528.1">
    <property type="nucleotide sequence ID" value="NZ_BMEI01000001.1"/>
</dbReference>
<evidence type="ECO:0000259" key="2">
    <source>
        <dbReference type="Pfam" id="PF21697"/>
    </source>
</evidence>
<organism evidence="3 4">
    <name type="scientific">Marinicauda pacifica</name>
    <dbReference type="NCBI Taxonomy" id="1133559"/>
    <lineage>
        <taxon>Bacteria</taxon>
        <taxon>Pseudomonadati</taxon>
        <taxon>Pseudomonadota</taxon>
        <taxon>Alphaproteobacteria</taxon>
        <taxon>Maricaulales</taxon>
        <taxon>Maricaulaceae</taxon>
        <taxon>Marinicauda</taxon>
    </lineage>
</organism>
<dbReference type="Pfam" id="PF21697">
    <property type="entry name" value="Ppx_C"/>
    <property type="match status" value="1"/>
</dbReference>
<evidence type="ECO:0000313" key="4">
    <source>
        <dbReference type="Proteomes" id="UP000305451"/>
    </source>
</evidence>
<dbReference type="InterPro" id="IPR048951">
    <property type="entry name" value="Ppx_C"/>
</dbReference>
<dbReference type="GO" id="GO:0016462">
    <property type="term" value="F:pyrophosphatase activity"/>
    <property type="evidence" value="ECO:0007669"/>
    <property type="project" value="TreeGrafter"/>
</dbReference>
<accession>A0A4S2HF98</accession>
<feature type="domain" description="Ppx/GppA phosphatase N-terminal" evidence="1">
    <location>
        <begin position="43"/>
        <end position="312"/>
    </location>
</feature>
<evidence type="ECO:0000313" key="3">
    <source>
        <dbReference type="EMBL" id="TGY94332.1"/>
    </source>
</evidence>
<dbReference type="PANTHER" id="PTHR30005:SF0">
    <property type="entry name" value="RETROGRADE REGULATION PROTEIN 2"/>
    <property type="match status" value="1"/>
</dbReference>